<dbReference type="GO" id="GO:0016020">
    <property type="term" value="C:membrane"/>
    <property type="evidence" value="ECO:0007669"/>
    <property type="project" value="UniProtKB-SubCell"/>
</dbReference>
<gene>
    <name evidence="12" type="ORF">OsI_10255</name>
</gene>
<accession>A2XD69</accession>
<dbReference type="Proteomes" id="UP000007015">
    <property type="component" value="Chromosome 3"/>
</dbReference>
<name>A2XD69_ORYSI</name>
<evidence type="ECO:0000256" key="7">
    <source>
        <dbReference type="ARBA" id="ARBA00023136"/>
    </source>
</evidence>
<evidence type="ECO:0000256" key="6">
    <source>
        <dbReference type="ARBA" id="ARBA00023053"/>
    </source>
</evidence>
<dbReference type="EMBL" id="CM000128">
    <property type="protein sequence ID" value="EAY88779.1"/>
    <property type="molecule type" value="Genomic_DNA"/>
</dbReference>
<dbReference type="PANTHER" id="PTHR12266:SF0">
    <property type="entry name" value="MITOCHONDRIAL SODIUM_CALCIUM EXCHANGER PROTEIN"/>
    <property type="match status" value="1"/>
</dbReference>
<dbReference type="InterPro" id="IPR051359">
    <property type="entry name" value="CaCA_antiporter"/>
</dbReference>
<dbReference type="Gene3D" id="1.20.1420.30">
    <property type="entry name" value="NCX, central ion-binding region"/>
    <property type="match status" value="1"/>
</dbReference>
<keyword evidence="6" id="KW-0915">Sodium</keyword>
<dbReference type="InterPro" id="IPR044880">
    <property type="entry name" value="NCX_ion-bd_dom_sf"/>
</dbReference>
<reference evidence="12 13" key="1">
    <citation type="journal article" date="2005" name="PLoS Biol.">
        <title>The genomes of Oryza sativa: a history of duplications.</title>
        <authorList>
            <person name="Yu J."/>
            <person name="Wang J."/>
            <person name="Lin W."/>
            <person name="Li S."/>
            <person name="Li H."/>
            <person name="Zhou J."/>
            <person name="Ni P."/>
            <person name="Dong W."/>
            <person name="Hu S."/>
            <person name="Zeng C."/>
            <person name="Zhang J."/>
            <person name="Zhang Y."/>
            <person name="Li R."/>
            <person name="Xu Z."/>
            <person name="Li S."/>
            <person name="Li X."/>
            <person name="Zheng H."/>
            <person name="Cong L."/>
            <person name="Lin L."/>
            <person name="Yin J."/>
            <person name="Geng J."/>
            <person name="Li G."/>
            <person name="Shi J."/>
            <person name="Liu J."/>
            <person name="Lv H."/>
            <person name="Li J."/>
            <person name="Wang J."/>
            <person name="Deng Y."/>
            <person name="Ran L."/>
            <person name="Shi X."/>
            <person name="Wang X."/>
            <person name="Wu Q."/>
            <person name="Li C."/>
            <person name="Ren X."/>
            <person name="Wang J."/>
            <person name="Wang X."/>
            <person name="Li D."/>
            <person name="Liu D."/>
            <person name="Zhang X."/>
            <person name="Ji Z."/>
            <person name="Zhao W."/>
            <person name="Sun Y."/>
            <person name="Zhang Z."/>
            <person name="Bao J."/>
            <person name="Han Y."/>
            <person name="Dong L."/>
            <person name="Ji J."/>
            <person name="Chen P."/>
            <person name="Wu S."/>
            <person name="Liu J."/>
            <person name="Xiao Y."/>
            <person name="Bu D."/>
            <person name="Tan J."/>
            <person name="Yang L."/>
            <person name="Ye C."/>
            <person name="Zhang J."/>
            <person name="Xu J."/>
            <person name="Zhou Y."/>
            <person name="Yu Y."/>
            <person name="Zhang B."/>
            <person name="Zhuang S."/>
            <person name="Wei H."/>
            <person name="Liu B."/>
            <person name="Lei M."/>
            <person name="Yu H."/>
            <person name="Li Y."/>
            <person name="Xu H."/>
            <person name="Wei S."/>
            <person name="He X."/>
            <person name="Fang L."/>
            <person name="Zhang Z."/>
            <person name="Zhang Y."/>
            <person name="Huang X."/>
            <person name="Su Z."/>
            <person name="Tong W."/>
            <person name="Li J."/>
            <person name="Tong Z."/>
            <person name="Li S."/>
            <person name="Ye J."/>
            <person name="Wang L."/>
            <person name="Fang L."/>
            <person name="Lei T."/>
            <person name="Chen C."/>
            <person name="Chen H."/>
            <person name="Xu Z."/>
            <person name="Li H."/>
            <person name="Huang H."/>
            <person name="Zhang F."/>
            <person name="Xu H."/>
            <person name="Li N."/>
            <person name="Zhao C."/>
            <person name="Li S."/>
            <person name="Dong L."/>
            <person name="Huang Y."/>
            <person name="Li L."/>
            <person name="Xi Y."/>
            <person name="Qi Q."/>
            <person name="Li W."/>
            <person name="Zhang B."/>
            <person name="Hu W."/>
            <person name="Zhang Y."/>
            <person name="Tian X."/>
            <person name="Jiao Y."/>
            <person name="Liang X."/>
            <person name="Jin J."/>
            <person name="Gao L."/>
            <person name="Zheng W."/>
            <person name="Hao B."/>
            <person name="Liu S."/>
            <person name="Wang W."/>
            <person name="Yuan L."/>
            <person name="Cao M."/>
            <person name="McDermott J."/>
            <person name="Samudrala R."/>
            <person name="Wang J."/>
            <person name="Wong G.K."/>
            <person name="Yang H."/>
        </authorList>
    </citation>
    <scope>NUCLEOTIDE SEQUENCE [LARGE SCALE GENOMIC DNA]</scope>
    <source>
        <strain evidence="13">cv. 93-11</strain>
    </source>
</reference>
<organism evidence="12 13">
    <name type="scientific">Oryza sativa subsp. indica</name>
    <name type="common">Rice</name>
    <dbReference type="NCBI Taxonomy" id="39946"/>
    <lineage>
        <taxon>Eukaryota</taxon>
        <taxon>Viridiplantae</taxon>
        <taxon>Streptophyta</taxon>
        <taxon>Embryophyta</taxon>
        <taxon>Tracheophyta</taxon>
        <taxon>Spermatophyta</taxon>
        <taxon>Magnoliopsida</taxon>
        <taxon>Liliopsida</taxon>
        <taxon>Poales</taxon>
        <taxon>Poaceae</taxon>
        <taxon>BOP clade</taxon>
        <taxon>Oryzoideae</taxon>
        <taxon>Oryzeae</taxon>
        <taxon>Oryzinae</taxon>
        <taxon>Oryza</taxon>
        <taxon>Oryza sativa</taxon>
    </lineage>
</organism>
<evidence type="ECO:0000313" key="13">
    <source>
        <dbReference type="Proteomes" id="UP000007015"/>
    </source>
</evidence>
<dbReference type="GO" id="GO:0008324">
    <property type="term" value="F:monoatomic cation transmembrane transporter activity"/>
    <property type="evidence" value="ECO:0007669"/>
    <property type="project" value="TreeGrafter"/>
</dbReference>
<feature type="transmembrane region" description="Helical" evidence="10">
    <location>
        <begin position="146"/>
        <end position="162"/>
    </location>
</feature>
<feature type="transmembrane region" description="Helical" evidence="10">
    <location>
        <begin position="234"/>
        <end position="253"/>
    </location>
</feature>
<evidence type="ECO:0000256" key="10">
    <source>
        <dbReference type="SAM" id="Phobius"/>
    </source>
</evidence>
<evidence type="ECO:0000256" key="2">
    <source>
        <dbReference type="ARBA" id="ARBA00022448"/>
    </source>
</evidence>
<dbReference type="PANTHER" id="PTHR12266">
    <property type="entry name" value="NA+/CA2+ K+ INDEPENDENT EXCHANGER"/>
    <property type="match status" value="1"/>
</dbReference>
<keyword evidence="4 10" id="KW-0812">Transmembrane</keyword>
<feature type="transmembrane region" description="Helical" evidence="10">
    <location>
        <begin position="265"/>
        <end position="283"/>
    </location>
</feature>
<dbReference type="HOGENOM" id="CLU_004979_1_0_1"/>
<sequence>MFVSIYVVYAFVVAANEVLRKHARRLKFDVVTPLLPVRGSIFAQGTEDDESVYSSLLEEESDGDVAQINTSLPQWMWASHVAIYSNHGIRGGSPDSSRPLWGWSDEEVDNSTVSFSKLFLFLELPLTIPRRLTIPIVEEDRWSKEYAVASAGLAPVLLAFLWSSQDGVSTKAHIAAYVIAVAFGVILGINPSILGLTVLAWGNSMGDLMSNVALAMNGGDGVQIAMSGCYAGPMFNTLAGLGISMLLGAWSTAPNSYVLPQDSSLIYTMSFLVGGLIWALVMLPRGGMQPNKILGVGLIALYSVFLFIRVSNAMGILPLPGLS</sequence>
<dbReference type="AlphaFoldDB" id="A2XD69"/>
<protein>
    <recommendedName>
        <fullName evidence="11">Sodium/calcium exchanger membrane region domain-containing protein</fullName>
    </recommendedName>
</protein>
<evidence type="ECO:0000256" key="1">
    <source>
        <dbReference type="ARBA" id="ARBA00004141"/>
    </source>
</evidence>
<keyword evidence="3" id="KW-0050">Antiport</keyword>
<keyword evidence="13" id="KW-1185">Reference proteome</keyword>
<feature type="transmembrane region" description="Helical" evidence="10">
    <location>
        <begin position="295"/>
        <end position="317"/>
    </location>
</feature>
<evidence type="ECO:0000256" key="3">
    <source>
        <dbReference type="ARBA" id="ARBA00022449"/>
    </source>
</evidence>
<comment type="subcellular location">
    <subcellularLocation>
        <location evidence="1">Membrane</location>
        <topology evidence="1">Multi-pass membrane protein</topology>
    </subcellularLocation>
</comment>
<dbReference type="GO" id="GO:0006814">
    <property type="term" value="P:sodium ion transport"/>
    <property type="evidence" value="ECO:0007669"/>
    <property type="project" value="UniProtKB-KW"/>
</dbReference>
<evidence type="ECO:0000256" key="4">
    <source>
        <dbReference type="ARBA" id="ARBA00022692"/>
    </source>
</evidence>
<feature type="transmembrane region" description="Helical" evidence="10">
    <location>
        <begin position="174"/>
        <end position="201"/>
    </location>
</feature>
<dbReference type="STRING" id="39946.A2XD69"/>
<dbReference type="Gramene" id="BGIOSGA011337-TA">
    <property type="protein sequence ID" value="BGIOSGA011337-PA"/>
    <property type="gene ID" value="BGIOSGA011337"/>
</dbReference>
<dbReference type="OMA" id="CNDEGES"/>
<dbReference type="GO" id="GO:0015297">
    <property type="term" value="F:antiporter activity"/>
    <property type="evidence" value="ECO:0007669"/>
    <property type="project" value="UniProtKB-KW"/>
</dbReference>
<keyword evidence="7 10" id="KW-0472">Membrane</keyword>
<keyword evidence="8" id="KW-0739">Sodium transport</keyword>
<feature type="domain" description="Sodium/calcium exchanger membrane region" evidence="11">
    <location>
        <begin position="179"/>
        <end position="309"/>
    </location>
</feature>
<dbReference type="InterPro" id="IPR004837">
    <property type="entry name" value="NaCa_Exmemb"/>
</dbReference>
<dbReference type="Pfam" id="PF01699">
    <property type="entry name" value="Na_Ca_ex"/>
    <property type="match status" value="1"/>
</dbReference>
<evidence type="ECO:0000256" key="5">
    <source>
        <dbReference type="ARBA" id="ARBA00022989"/>
    </source>
</evidence>
<evidence type="ECO:0000256" key="9">
    <source>
        <dbReference type="ARBA" id="ARBA00038187"/>
    </source>
</evidence>
<proteinExistence type="inferred from homology"/>
<keyword evidence="8" id="KW-0406">Ion transport</keyword>
<comment type="similarity">
    <text evidence="9">Belongs to the Ca(2+):cation antiporter (CaCA) (TC 2.A.19) family. Cation/calcium exchanger (CCX) subfamily.</text>
</comment>
<evidence type="ECO:0000256" key="8">
    <source>
        <dbReference type="ARBA" id="ARBA00023201"/>
    </source>
</evidence>
<evidence type="ECO:0000313" key="12">
    <source>
        <dbReference type="EMBL" id="EAY88779.1"/>
    </source>
</evidence>
<evidence type="ECO:0000259" key="11">
    <source>
        <dbReference type="Pfam" id="PF01699"/>
    </source>
</evidence>
<keyword evidence="2" id="KW-0813">Transport</keyword>
<keyword evidence="5 10" id="KW-1133">Transmembrane helix</keyword>